<keyword evidence="1" id="KW-0472">Membrane</keyword>
<proteinExistence type="predicted"/>
<reference evidence="2 3" key="1">
    <citation type="submission" date="2018-08" db="EMBL/GenBank/DDBJ databases">
        <title>Sequencing the genomes of 1000 actinobacteria strains.</title>
        <authorList>
            <person name="Klenk H.-P."/>
        </authorList>
    </citation>
    <scope>NUCLEOTIDE SEQUENCE [LARGE SCALE GENOMIC DNA]</scope>
    <source>
        <strain evidence="2 3">DSM 44099</strain>
    </source>
</reference>
<dbReference type="OrthoDB" id="3297248at2"/>
<keyword evidence="1" id="KW-0812">Transmembrane</keyword>
<feature type="transmembrane region" description="Helical" evidence="1">
    <location>
        <begin position="63"/>
        <end position="82"/>
    </location>
</feature>
<name>A0A3D9ZFD7_9ACTN</name>
<evidence type="ECO:0000256" key="1">
    <source>
        <dbReference type="SAM" id="Phobius"/>
    </source>
</evidence>
<dbReference type="EMBL" id="QUMQ01000001">
    <property type="protein sequence ID" value="REF95172.1"/>
    <property type="molecule type" value="Genomic_DNA"/>
</dbReference>
<evidence type="ECO:0000313" key="2">
    <source>
        <dbReference type="EMBL" id="REF95172.1"/>
    </source>
</evidence>
<organism evidence="2 3">
    <name type="scientific">Asanoa ferruginea</name>
    <dbReference type="NCBI Taxonomy" id="53367"/>
    <lineage>
        <taxon>Bacteria</taxon>
        <taxon>Bacillati</taxon>
        <taxon>Actinomycetota</taxon>
        <taxon>Actinomycetes</taxon>
        <taxon>Micromonosporales</taxon>
        <taxon>Micromonosporaceae</taxon>
        <taxon>Asanoa</taxon>
    </lineage>
</organism>
<keyword evidence="3" id="KW-1185">Reference proteome</keyword>
<dbReference type="AlphaFoldDB" id="A0A3D9ZFD7"/>
<dbReference type="Pfam" id="PF19560">
    <property type="entry name" value="DUF6082"/>
    <property type="match status" value="1"/>
</dbReference>
<dbReference type="InterPro" id="IPR045728">
    <property type="entry name" value="DUF6082"/>
</dbReference>
<evidence type="ECO:0000313" key="3">
    <source>
        <dbReference type="Proteomes" id="UP000256913"/>
    </source>
</evidence>
<sequence>MSEPMIGERAFSRARRLLSWTILLLAGVSVALLAGLAASGMIAGTAPDETWAVRANVGETFGVLNAIFSGLALAAVVVTFWMQFTELRSQRAELALQRDSLIQTKAELHRSAEADLRHLHFDLVQLSIADPELAQVWPQVVGSPARHRQYQYANLIIQHSWLQLKISDYTEAELQSMLRYLFSSPIIREYWTTTKEFRQRILVTDSFEHRMTAVADEVCSEYEHLLRTHRPDPATPAWNGTAEVAEAA</sequence>
<evidence type="ECO:0008006" key="4">
    <source>
        <dbReference type="Google" id="ProtNLM"/>
    </source>
</evidence>
<comment type="caution">
    <text evidence="2">The sequence shown here is derived from an EMBL/GenBank/DDBJ whole genome shotgun (WGS) entry which is preliminary data.</text>
</comment>
<protein>
    <recommendedName>
        <fullName evidence="4">Phage abortive infection protein</fullName>
    </recommendedName>
</protein>
<dbReference type="RefSeq" id="WP_147315423.1">
    <property type="nucleotide sequence ID" value="NZ_BONB01000109.1"/>
</dbReference>
<dbReference type="Proteomes" id="UP000256913">
    <property type="component" value="Unassembled WGS sequence"/>
</dbReference>
<feature type="transmembrane region" description="Helical" evidence="1">
    <location>
        <begin position="20"/>
        <end position="43"/>
    </location>
</feature>
<gene>
    <name evidence="2" type="ORF">DFJ67_1124</name>
</gene>
<accession>A0A3D9ZFD7</accession>
<keyword evidence="1" id="KW-1133">Transmembrane helix</keyword>